<dbReference type="GO" id="GO:0016740">
    <property type="term" value="F:transferase activity"/>
    <property type="evidence" value="ECO:0007669"/>
    <property type="project" value="UniProtKB-KW"/>
</dbReference>
<gene>
    <name evidence="1" type="ORF">G3563_29950</name>
</gene>
<feature type="non-terminal residue" evidence="1">
    <location>
        <position position="64"/>
    </location>
</feature>
<keyword evidence="1" id="KW-0808">Transferase</keyword>
<dbReference type="Pfam" id="PF10127">
    <property type="entry name" value="RlaP"/>
    <property type="match status" value="1"/>
</dbReference>
<sequence>MKQRIIDELKRIEQSYGVKIVYAVESGSRAWGFPSQDSDYDVRFIYVPKKEWYFSIEQERDVIE</sequence>
<evidence type="ECO:0000313" key="1">
    <source>
        <dbReference type="EMBL" id="NEU03150.1"/>
    </source>
</evidence>
<organism evidence="1">
    <name type="scientific">Escherichia coli</name>
    <dbReference type="NCBI Taxonomy" id="562"/>
    <lineage>
        <taxon>Bacteria</taxon>
        <taxon>Pseudomonadati</taxon>
        <taxon>Pseudomonadota</taxon>
        <taxon>Gammaproteobacteria</taxon>
        <taxon>Enterobacterales</taxon>
        <taxon>Enterobacteriaceae</taxon>
        <taxon>Escherichia</taxon>
    </lineage>
</organism>
<dbReference type="InterPro" id="IPR018775">
    <property type="entry name" value="RlaP"/>
</dbReference>
<dbReference type="AlphaFoldDB" id="A0A6D1AEU3"/>
<dbReference type="PANTHER" id="PTHR34817">
    <property type="entry name" value="NUCLEOTIDYLTRANSFERASE"/>
    <property type="match status" value="1"/>
</dbReference>
<comment type="caution">
    <text evidence="1">The sequence shown here is derived from an EMBL/GenBank/DDBJ whole genome shotgun (WGS) entry which is preliminary data.</text>
</comment>
<name>A0A6D1AEU3_ECOLX</name>
<dbReference type="EMBL" id="JAAHTE010000908">
    <property type="protein sequence ID" value="NEU03150.1"/>
    <property type="molecule type" value="Genomic_DNA"/>
</dbReference>
<dbReference type="PANTHER" id="PTHR34817:SF2">
    <property type="entry name" value="NUCLEOTIDYLTRANSFERASE"/>
    <property type="match status" value="1"/>
</dbReference>
<proteinExistence type="predicted"/>
<accession>A0A6D1AEU3</accession>
<protein>
    <submittedName>
        <fullName evidence="1">Nucleotidyltransferase domain-containing protein</fullName>
    </submittedName>
</protein>
<reference evidence="1" key="1">
    <citation type="submission" date="2020-02" db="EMBL/GenBank/DDBJ databases">
        <title>Investigating the Use of Bacteriophages as New Decolonization Strategy for Intestinal Carriage of CTX-M-15-producing ST131 Escherichia coli: an In Vitro Continuous Culture System Model.</title>
        <authorList>
            <person name="Bernasconi O.J."/>
            <person name="Campos-Madueno E.I."/>
            <person name="Dona V."/>
            <person name="Perreten V."/>
            <person name="Carattoli A."/>
            <person name="Endimiani A."/>
        </authorList>
    </citation>
    <scope>NUCLEOTIDE SEQUENCE</scope>
    <source>
        <strain evidence="1">4901.28</strain>
    </source>
</reference>